<evidence type="ECO:0000259" key="1">
    <source>
        <dbReference type="Pfam" id="PF03184"/>
    </source>
</evidence>
<proteinExistence type="predicted"/>
<dbReference type="Pfam" id="PF03184">
    <property type="entry name" value="DDE_1"/>
    <property type="match status" value="1"/>
</dbReference>
<reference evidence="2 3" key="1">
    <citation type="submission" date="2013-11" db="EMBL/GenBank/DDBJ databases">
        <title>Genome sequencing of Stegodyphus mimosarum.</title>
        <authorList>
            <person name="Bechsgaard J."/>
        </authorList>
    </citation>
    <scope>NUCLEOTIDE SEQUENCE [LARGE SCALE GENOMIC DNA]</scope>
</reference>
<dbReference type="InterPro" id="IPR050863">
    <property type="entry name" value="CenT-Element_Derived"/>
</dbReference>
<dbReference type="OrthoDB" id="125347at2759"/>
<dbReference type="PANTHER" id="PTHR19303:SF73">
    <property type="entry name" value="PROTEIN PDC2"/>
    <property type="match status" value="1"/>
</dbReference>
<keyword evidence="3" id="KW-1185">Reference proteome</keyword>
<gene>
    <name evidence="2" type="ORF">X975_08306</name>
</gene>
<sequence>MDRITVLCCSNMSGMDKRKPLVIGKTTKPCCFKGLRMDSLPVVYCASRNVWMNSELFKECMKDWDRELQCQSRKSASSS</sequence>
<dbReference type="GO" id="GO:0003677">
    <property type="term" value="F:DNA binding"/>
    <property type="evidence" value="ECO:0007669"/>
    <property type="project" value="TreeGrafter"/>
</dbReference>
<organism evidence="2 3">
    <name type="scientific">Stegodyphus mimosarum</name>
    <name type="common">African social velvet spider</name>
    <dbReference type="NCBI Taxonomy" id="407821"/>
    <lineage>
        <taxon>Eukaryota</taxon>
        <taxon>Metazoa</taxon>
        <taxon>Ecdysozoa</taxon>
        <taxon>Arthropoda</taxon>
        <taxon>Chelicerata</taxon>
        <taxon>Arachnida</taxon>
        <taxon>Araneae</taxon>
        <taxon>Araneomorphae</taxon>
        <taxon>Entelegynae</taxon>
        <taxon>Eresoidea</taxon>
        <taxon>Eresidae</taxon>
        <taxon>Stegodyphus</taxon>
    </lineage>
</organism>
<feature type="non-terminal residue" evidence="2">
    <location>
        <position position="79"/>
    </location>
</feature>
<feature type="domain" description="DDE-1" evidence="1">
    <location>
        <begin position="2"/>
        <end position="74"/>
    </location>
</feature>
<evidence type="ECO:0000313" key="2">
    <source>
        <dbReference type="EMBL" id="KFM68323.1"/>
    </source>
</evidence>
<dbReference type="Proteomes" id="UP000054359">
    <property type="component" value="Unassembled WGS sequence"/>
</dbReference>
<dbReference type="STRING" id="407821.A0A087TT84"/>
<accession>A0A087TT84</accession>
<dbReference type="AlphaFoldDB" id="A0A087TT84"/>
<dbReference type="PANTHER" id="PTHR19303">
    <property type="entry name" value="TRANSPOSON"/>
    <property type="match status" value="1"/>
</dbReference>
<dbReference type="GO" id="GO:0005634">
    <property type="term" value="C:nucleus"/>
    <property type="evidence" value="ECO:0007669"/>
    <property type="project" value="TreeGrafter"/>
</dbReference>
<dbReference type="InterPro" id="IPR004875">
    <property type="entry name" value="DDE_SF_endonuclease_dom"/>
</dbReference>
<evidence type="ECO:0000313" key="3">
    <source>
        <dbReference type="Proteomes" id="UP000054359"/>
    </source>
</evidence>
<protein>
    <submittedName>
        <fullName evidence="2">Tigger transposable element-derived protein 4</fullName>
    </submittedName>
</protein>
<name>A0A087TT84_STEMI</name>
<dbReference type="EMBL" id="KK116629">
    <property type="protein sequence ID" value="KFM68323.1"/>
    <property type="molecule type" value="Genomic_DNA"/>
</dbReference>